<evidence type="ECO:0000256" key="3">
    <source>
        <dbReference type="RuleBase" id="RU361235"/>
    </source>
</evidence>
<feature type="domain" description="Carboxylesterase type B" evidence="4">
    <location>
        <begin position="5"/>
        <end position="494"/>
    </location>
</feature>
<name>A0A2A7N2H2_MYCAG</name>
<sequence length="515" mass="55816">MKRENTLVETVYGAVRGADDGRVIAWKGVRFAAPPVGDLRWRAPEPPQRWSSVADATRYGFACPQPVDPRVPMDLGAPRGEDCLTLNVWAPSGTAAGDGKPVLVWVHGGAYVIGAGSQPLFDGRVLAGEGDVVVVTVNYRLGALGFMDMSEFDGPGHRFDSNIGLRDVLAALQWVRDNIAAFGGDPDRVTVFGESAGAAIITTLLTSPAAEGLFAAAIAQSAPATSIYARGRSSGVARQVLNRLGLRGSDVDRLRDVPVDAIVAAATQVFYETPMNKPGTLAFAPTVDGDLVPDYPVKLAREGRSHRVPLLIGTNKHEAALFKWMKSPLVPITPEAINAMFNEIASEQPHLQLPTDDQLGSAYAGLRGKARGMSVARDLGFRMPSVWLAEGHSEVAPVYLYRFDFATPMLRLLRIAAAHATELPFVWGNLGTTAKDPTFKLGGRRTGRAVSERMRARWVNFARRGEPLGLPGEPHWPSYKDPDRMCLLIDERDSVVSDIDAHIRPVWGNEVLNFR</sequence>
<dbReference type="InterPro" id="IPR019819">
    <property type="entry name" value="Carboxylesterase_B_CS"/>
</dbReference>
<proteinExistence type="inferred from homology"/>
<evidence type="ECO:0000256" key="2">
    <source>
        <dbReference type="ARBA" id="ARBA00022801"/>
    </source>
</evidence>
<dbReference type="EMBL" id="BLKS01000001">
    <property type="protein sequence ID" value="GFG48839.1"/>
    <property type="molecule type" value="Genomic_DNA"/>
</dbReference>
<dbReference type="ESTHER" id="mycag-a0a2a7n2h2">
    <property type="family name" value="Carb_B_Bacteria"/>
</dbReference>
<dbReference type="Proteomes" id="UP000220914">
    <property type="component" value="Unassembled WGS sequence"/>
</dbReference>
<dbReference type="GO" id="GO:0016787">
    <property type="term" value="F:hydrolase activity"/>
    <property type="evidence" value="ECO:0007669"/>
    <property type="project" value="UniProtKB-KW"/>
</dbReference>
<keyword evidence="7" id="KW-1185">Reference proteome</keyword>
<reference evidence="6 7" key="1">
    <citation type="submission" date="2017-10" db="EMBL/GenBank/DDBJ databases">
        <title>The new phylogeny of genus Mycobacterium.</title>
        <authorList>
            <person name="Tortoli E."/>
            <person name="Trovato A."/>
            <person name="Cirillo D.M."/>
        </authorList>
    </citation>
    <scope>NUCLEOTIDE SEQUENCE [LARGE SCALE GENOMIC DNA]</scope>
    <source>
        <strain evidence="6 7">CCUG37673</strain>
    </source>
</reference>
<reference evidence="5 8" key="2">
    <citation type="journal article" date="2019" name="Emerg. Microbes Infect.">
        <title>Comprehensive subspecies identification of 175 nontuberculous mycobacteria species based on 7547 genomic profiles.</title>
        <authorList>
            <person name="Matsumoto Y."/>
            <person name="Kinjo T."/>
            <person name="Motooka D."/>
            <person name="Nabeya D."/>
            <person name="Jung N."/>
            <person name="Uechi K."/>
            <person name="Horii T."/>
            <person name="Iida T."/>
            <person name="Fujita J."/>
            <person name="Nakamura S."/>
        </authorList>
    </citation>
    <scope>NUCLEOTIDE SEQUENCE [LARGE SCALE GENOMIC DNA]</scope>
    <source>
        <strain evidence="5 8">JCM 6377</strain>
    </source>
</reference>
<evidence type="ECO:0000313" key="6">
    <source>
        <dbReference type="EMBL" id="PEG38094.1"/>
    </source>
</evidence>
<dbReference type="RefSeq" id="WP_097940730.1">
    <property type="nucleotide sequence ID" value="NZ_BLKS01000001.1"/>
</dbReference>
<keyword evidence="2 3" id="KW-0378">Hydrolase</keyword>
<dbReference type="Gene3D" id="3.40.50.1820">
    <property type="entry name" value="alpha/beta hydrolase"/>
    <property type="match status" value="1"/>
</dbReference>
<dbReference type="Pfam" id="PF00135">
    <property type="entry name" value="COesterase"/>
    <property type="match status" value="1"/>
</dbReference>
<dbReference type="PROSITE" id="PS00122">
    <property type="entry name" value="CARBOXYLESTERASE_B_1"/>
    <property type="match status" value="1"/>
</dbReference>
<gene>
    <name evidence="6" type="ORF">CQY20_14215</name>
    <name evidence="5" type="ORF">MAGR_02800</name>
</gene>
<dbReference type="PROSITE" id="PS00941">
    <property type="entry name" value="CARBOXYLESTERASE_B_2"/>
    <property type="match status" value="1"/>
</dbReference>
<dbReference type="OrthoDB" id="3199405at2"/>
<dbReference type="InterPro" id="IPR002018">
    <property type="entry name" value="CarbesteraseB"/>
</dbReference>
<dbReference type="EMBL" id="PDCP01000022">
    <property type="protein sequence ID" value="PEG38094.1"/>
    <property type="molecule type" value="Genomic_DNA"/>
</dbReference>
<organism evidence="6 7">
    <name type="scientific">Mycolicibacterium agri</name>
    <name type="common">Mycobacterium agri</name>
    <dbReference type="NCBI Taxonomy" id="36811"/>
    <lineage>
        <taxon>Bacteria</taxon>
        <taxon>Bacillati</taxon>
        <taxon>Actinomycetota</taxon>
        <taxon>Actinomycetes</taxon>
        <taxon>Mycobacteriales</taxon>
        <taxon>Mycobacteriaceae</taxon>
        <taxon>Mycolicibacterium</taxon>
    </lineage>
</organism>
<dbReference type="InterPro" id="IPR029058">
    <property type="entry name" value="AB_hydrolase_fold"/>
</dbReference>
<dbReference type="Proteomes" id="UP000465302">
    <property type="component" value="Unassembled WGS sequence"/>
</dbReference>
<evidence type="ECO:0000259" key="4">
    <source>
        <dbReference type="Pfam" id="PF00135"/>
    </source>
</evidence>
<reference evidence="5" key="3">
    <citation type="submission" date="2020-02" db="EMBL/GenBank/DDBJ databases">
        <authorList>
            <person name="Matsumoto Y."/>
            <person name="Motooka D."/>
            <person name="Nakamura S."/>
        </authorList>
    </citation>
    <scope>NUCLEOTIDE SEQUENCE</scope>
    <source>
        <strain evidence="5">JCM 6377</strain>
    </source>
</reference>
<dbReference type="InterPro" id="IPR050309">
    <property type="entry name" value="Type-B_Carboxylest/Lipase"/>
</dbReference>
<evidence type="ECO:0000313" key="8">
    <source>
        <dbReference type="Proteomes" id="UP000465302"/>
    </source>
</evidence>
<protein>
    <recommendedName>
        <fullName evidence="3">Carboxylic ester hydrolase</fullName>
        <ecNumber evidence="3">3.1.1.-</ecNumber>
    </recommendedName>
</protein>
<evidence type="ECO:0000313" key="5">
    <source>
        <dbReference type="EMBL" id="GFG48839.1"/>
    </source>
</evidence>
<dbReference type="SUPFAM" id="SSF53474">
    <property type="entry name" value="alpha/beta-Hydrolases"/>
    <property type="match status" value="1"/>
</dbReference>
<comment type="caution">
    <text evidence="6">The sequence shown here is derived from an EMBL/GenBank/DDBJ whole genome shotgun (WGS) entry which is preliminary data.</text>
</comment>
<evidence type="ECO:0000256" key="1">
    <source>
        <dbReference type="ARBA" id="ARBA00005964"/>
    </source>
</evidence>
<dbReference type="PANTHER" id="PTHR11559">
    <property type="entry name" value="CARBOXYLESTERASE"/>
    <property type="match status" value="1"/>
</dbReference>
<dbReference type="InterPro" id="IPR019826">
    <property type="entry name" value="Carboxylesterase_B_AS"/>
</dbReference>
<evidence type="ECO:0000313" key="7">
    <source>
        <dbReference type="Proteomes" id="UP000220914"/>
    </source>
</evidence>
<comment type="similarity">
    <text evidence="1 3">Belongs to the type-B carboxylesterase/lipase family.</text>
</comment>
<dbReference type="EC" id="3.1.1.-" evidence="3"/>
<dbReference type="AlphaFoldDB" id="A0A2A7N2H2"/>
<accession>A0A2A7N2H2</accession>